<dbReference type="GO" id="GO:0022857">
    <property type="term" value="F:transmembrane transporter activity"/>
    <property type="evidence" value="ECO:0007669"/>
    <property type="project" value="InterPro"/>
</dbReference>
<gene>
    <name evidence="9" type="ORF">OG579_02795</name>
</gene>
<evidence type="ECO:0000256" key="2">
    <source>
        <dbReference type="ARBA" id="ARBA00022448"/>
    </source>
</evidence>
<feature type="domain" description="Major facilitator superfamily (MFS) profile" evidence="8">
    <location>
        <begin position="10"/>
        <end position="395"/>
    </location>
</feature>
<organism evidence="9 10">
    <name type="scientific">Williamsia herbipolensis</name>
    <dbReference type="NCBI Taxonomy" id="1603258"/>
    <lineage>
        <taxon>Bacteria</taxon>
        <taxon>Bacillati</taxon>
        <taxon>Actinomycetota</taxon>
        <taxon>Actinomycetes</taxon>
        <taxon>Mycobacteriales</taxon>
        <taxon>Nocardiaceae</taxon>
        <taxon>Williamsia</taxon>
    </lineage>
</organism>
<dbReference type="InterPro" id="IPR020846">
    <property type="entry name" value="MFS_dom"/>
</dbReference>
<dbReference type="PANTHER" id="PTHR23517">
    <property type="entry name" value="RESISTANCE PROTEIN MDTM, PUTATIVE-RELATED-RELATED"/>
    <property type="match status" value="1"/>
</dbReference>
<evidence type="ECO:0000256" key="7">
    <source>
        <dbReference type="SAM" id="Phobius"/>
    </source>
</evidence>
<dbReference type="Proteomes" id="UP001432128">
    <property type="component" value="Chromosome"/>
</dbReference>
<evidence type="ECO:0000256" key="3">
    <source>
        <dbReference type="ARBA" id="ARBA00022475"/>
    </source>
</evidence>
<dbReference type="InterPro" id="IPR036259">
    <property type="entry name" value="MFS_trans_sf"/>
</dbReference>
<evidence type="ECO:0000256" key="5">
    <source>
        <dbReference type="ARBA" id="ARBA00022989"/>
    </source>
</evidence>
<accession>A0AAU4K457</accession>
<evidence type="ECO:0000256" key="4">
    <source>
        <dbReference type="ARBA" id="ARBA00022692"/>
    </source>
</evidence>
<feature type="transmembrane region" description="Helical" evidence="7">
    <location>
        <begin position="348"/>
        <end position="366"/>
    </location>
</feature>
<feature type="transmembrane region" description="Helical" evidence="7">
    <location>
        <begin position="77"/>
        <end position="95"/>
    </location>
</feature>
<dbReference type="PANTHER" id="PTHR23517:SF2">
    <property type="entry name" value="MULTIDRUG RESISTANCE PROTEIN MDTH"/>
    <property type="match status" value="1"/>
</dbReference>
<feature type="transmembrane region" description="Helical" evidence="7">
    <location>
        <begin position="247"/>
        <end position="268"/>
    </location>
</feature>
<feature type="transmembrane region" description="Helical" evidence="7">
    <location>
        <begin position="12"/>
        <end position="36"/>
    </location>
</feature>
<feature type="transmembrane region" description="Helical" evidence="7">
    <location>
        <begin position="42"/>
        <end position="65"/>
    </location>
</feature>
<dbReference type="Pfam" id="PF07690">
    <property type="entry name" value="MFS_1"/>
    <property type="match status" value="2"/>
</dbReference>
<keyword evidence="10" id="KW-1185">Reference proteome</keyword>
<dbReference type="InterPro" id="IPR050171">
    <property type="entry name" value="MFS_Transporters"/>
</dbReference>
<dbReference type="SUPFAM" id="SSF103473">
    <property type="entry name" value="MFS general substrate transporter"/>
    <property type="match status" value="1"/>
</dbReference>
<dbReference type="EMBL" id="CP108021">
    <property type="protein sequence ID" value="WUM20777.1"/>
    <property type="molecule type" value="Genomic_DNA"/>
</dbReference>
<name>A0AAU4K457_9NOCA</name>
<protein>
    <submittedName>
        <fullName evidence="9">MFS transporter</fullName>
    </submittedName>
</protein>
<dbReference type="KEGG" id="whr:OG579_02795"/>
<evidence type="ECO:0000313" key="10">
    <source>
        <dbReference type="Proteomes" id="UP001432128"/>
    </source>
</evidence>
<feature type="transmembrane region" description="Helical" evidence="7">
    <location>
        <begin position="165"/>
        <end position="187"/>
    </location>
</feature>
<dbReference type="PROSITE" id="PS50850">
    <property type="entry name" value="MFS"/>
    <property type="match status" value="1"/>
</dbReference>
<evidence type="ECO:0000256" key="6">
    <source>
        <dbReference type="ARBA" id="ARBA00023136"/>
    </source>
</evidence>
<dbReference type="InterPro" id="IPR011701">
    <property type="entry name" value="MFS"/>
</dbReference>
<keyword evidence="5 7" id="KW-1133">Transmembrane helix</keyword>
<proteinExistence type="predicted"/>
<evidence type="ECO:0000313" key="9">
    <source>
        <dbReference type="EMBL" id="WUM20777.1"/>
    </source>
</evidence>
<reference evidence="9 10" key="1">
    <citation type="submission" date="2022-10" db="EMBL/GenBank/DDBJ databases">
        <title>The complete genomes of actinobacterial strains from the NBC collection.</title>
        <authorList>
            <person name="Joergensen T.S."/>
            <person name="Alvarez Arevalo M."/>
            <person name="Sterndorff E.B."/>
            <person name="Faurdal D."/>
            <person name="Vuksanovic O."/>
            <person name="Mourched A.-S."/>
            <person name="Charusanti P."/>
            <person name="Shaw S."/>
            <person name="Blin K."/>
            <person name="Weber T."/>
        </authorList>
    </citation>
    <scope>NUCLEOTIDE SEQUENCE [LARGE SCALE GENOMIC DNA]</scope>
    <source>
        <strain evidence="9 10">NBC_00319</strain>
    </source>
</reference>
<keyword evidence="2" id="KW-0813">Transport</keyword>
<keyword evidence="3" id="KW-1003">Cell membrane</keyword>
<evidence type="ECO:0000256" key="1">
    <source>
        <dbReference type="ARBA" id="ARBA00004651"/>
    </source>
</evidence>
<dbReference type="AlphaFoldDB" id="A0AAU4K457"/>
<feature type="transmembrane region" description="Helical" evidence="7">
    <location>
        <begin position="303"/>
        <end position="321"/>
    </location>
</feature>
<keyword evidence="4 7" id="KW-0812">Transmembrane</keyword>
<feature type="transmembrane region" description="Helical" evidence="7">
    <location>
        <begin position="280"/>
        <end position="297"/>
    </location>
</feature>
<comment type="subcellular location">
    <subcellularLocation>
        <location evidence="1">Cell membrane</location>
        <topology evidence="1">Multi-pass membrane protein</topology>
    </subcellularLocation>
</comment>
<evidence type="ECO:0000259" key="8">
    <source>
        <dbReference type="PROSITE" id="PS50850"/>
    </source>
</evidence>
<dbReference type="GO" id="GO:0005886">
    <property type="term" value="C:plasma membrane"/>
    <property type="evidence" value="ECO:0007669"/>
    <property type="project" value="UniProtKB-SubCell"/>
</dbReference>
<keyword evidence="6 7" id="KW-0472">Membrane</keyword>
<dbReference type="Gene3D" id="1.20.1250.20">
    <property type="entry name" value="MFS general substrate transporter like domains"/>
    <property type="match status" value="1"/>
</dbReference>
<feature type="transmembrane region" description="Helical" evidence="7">
    <location>
        <begin position="221"/>
        <end position="241"/>
    </location>
</feature>
<dbReference type="RefSeq" id="WP_328857994.1">
    <property type="nucleotide sequence ID" value="NZ_CP108021.1"/>
</dbReference>
<sequence>MDSSSDNRRSVRLLTAGVAVNSLGSGLYFPLSLVLLHHLTGLGFTTVGIVLTVATGVALATMPIIGTMVDRRGARDILAAALLLQMVGFLVYTIVRDPVSFGLTAVLVAMGNQTAKTTQPVVIAGLATGRSRSKLLALMRSMSNAALGLGALVLTMVPADASDSWFVGIALVNAATFGIASLVILRLPHGEPPVARATVAYGRVLRDRTFMRYTAANALSSLNYAALSNLLPLLVVVALHLSPQLSGALYAVNTAITATAGVPVVMALQRVGLSDRVSAVLGLAAMAIGMVGFGAASSTHGPTLVMAMIVAMVIYSLGEVAHSPTSTAMALDAAPEQERGQYQSAYQMSWNVGAMLAPAVFTALIALGPLGATVVPAAASVCAALLLCRKVPVSDSARASSVRLDVNDAKSAATQSHS</sequence>